<gene>
    <name evidence="1" type="ORF">JCM19274_1511</name>
</gene>
<reference evidence="1" key="1">
    <citation type="journal article" date="2014" name="Genome Announc.">
        <title>Draft Genome Sequences of Marine Flavobacterium Algibacter lectus Strains SS8 and NR4.</title>
        <authorList>
            <person name="Takatani N."/>
            <person name="Nakanishi M."/>
            <person name="Meirelles P."/>
            <person name="Mino S."/>
            <person name="Suda W."/>
            <person name="Oshima K."/>
            <person name="Hattori M."/>
            <person name="Ohkuma M."/>
            <person name="Hosokawa M."/>
            <person name="Miyashita K."/>
            <person name="Thompson F.L."/>
            <person name="Niwa A."/>
            <person name="Sawabe T."/>
            <person name="Sawabe T."/>
        </authorList>
    </citation>
    <scope>NUCLEOTIDE SEQUENCE [LARGE SCALE GENOMIC DNA]</scope>
    <source>
        <strain evidence="1">JCM 19274</strain>
    </source>
</reference>
<accession>A0A090WUS8</accession>
<evidence type="ECO:0000313" key="1">
    <source>
        <dbReference type="EMBL" id="GAL80885.1"/>
    </source>
</evidence>
<protein>
    <submittedName>
        <fullName evidence="1">Uncharacterized protein</fullName>
    </submittedName>
</protein>
<name>A0A090WUS8_9FLAO</name>
<dbReference type="Proteomes" id="UP000029643">
    <property type="component" value="Unassembled WGS sequence"/>
</dbReference>
<sequence>MRENLGGRGKIDKNECWEFRKWIQDISSNGIYKKDGKLNIHETKFENIEFELLGNYRLKKAEHEKLYKNNCGFVLNQRSLLFCT</sequence>
<dbReference type="AlphaFoldDB" id="A0A090WUS8"/>
<evidence type="ECO:0000313" key="2">
    <source>
        <dbReference type="Proteomes" id="UP000029643"/>
    </source>
</evidence>
<dbReference type="EMBL" id="BBNU01000012">
    <property type="protein sequence ID" value="GAL80885.1"/>
    <property type="molecule type" value="Genomic_DNA"/>
</dbReference>
<proteinExistence type="predicted"/>
<organism evidence="1 2">
    <name type="scientific">Algibacter lectus</name>
    <dbReference type="NCBI Taxonomy" id="221126"/>
    <lineage>
        <taxon>Bacteria</taxon>
        <taxon>Pseudomonadati</taxon>
        <taxon>Bacteroidota</taxon>
        <taxon>Flavobacteriia</taxon>
        <taxon>Flavobacteriales</taxon>
        <taxon>Flavobacteriaceae</taxon>
        <taxon>Algibacter</taxon>
    </lineage>
</organism>
<comment type="caution">
    <text evidence="1">The sequence shown here is derived from an EMBL/GenBank/DDBJ whole genome shotgun (WGS) entry which is preliminary data.</text>
</comment>